<evidence type="ECO:0000313" key="4">
    <source>
        <dbReference type="Proteomes" id="UP001378592"/>
    </source>
</evidence>
<dbReference type="GO" id="GO:0003700">
    <property type="term" value="F:DNA-binding transcription factor activity"/>
    <property type="evidence" value="ECO:0007669"/>
    <property type="project" value="InterPro"/>
</dbReference>
<dbReference type="GO" id="GO:0005634">
    <property type="term" value="C:nucleus"/>
    <property type="evidence" value="ECO:0007669"/>
    <property type="project" value="UniProtKB-ARBA"/>
</dbReference>
<sequence>MAAFANRKRKINVRSSSSCSSDISTENGIETDYISENSNSDMETLNKYENAGKRSLFDKESNSIFSQCNVVKKEFILNVENLKQRYDGDEMESYSMPRKRAKCLSKNALMARANRIKKKQYLEDLEKKLEELTEENEKLKEQVKTNDEIALKQSEEIKYLKGVLANTPEISRLLKCVRQKSSLPVTSSINKFVDTRTSKELSFDSDFSDDPLLTSCDLDAFKELPDTDLLMQDLSDKTLDVLEGSSSADVGICLHVAQQRVSLEFCPSCSINATAAWQESGLGLEGLQIPPSKTRHYKSCCVRLHGVSPYAQW</sequence>
<protein>
    <recommendedName>
        <fullName evidence="2">BZIP domain-containing protein</fullName>
    </recommendedName>
</protein>
<dbReference type="Gene3D" id="1.20.5.170">
    <property type="match status" value="1"/>
</dbReference>
<evidence type="ECO:0000313" key="3">
    <source>
        <dbReference type="EMBL" id="KAK7862512.1"/>
    </source>
</evidence>
<accession>A0AAN9Z4G3</accession>
<dbReference type="InterPro" id="IPR004827">
    <property type="entry name" value="bZIP"/>
</dbReference>
<dbReference type="EMBL" id="JAZDUA010000272">
    <property type="protein sequence ID" value="KAK7862512.1"/>
    <property type="molecule type" value="Genomic_DNA"/>
</dbReference>
<keyword evidence="1" id="KW-0175">Coiled coil</keyword>
<dbReference type="InterPro" id="IPR046347">
    <property type="entry name" value="bZIP_sf"/>
</dbReference>
<keyword evidence="4" id="KW-1185">Reference proteome</keyword>
<gene>
    <name evidence="3" type="ORF">R5R35_008987</name>
</gene>
<organism evidence="3 4">
    <name type="scientific">Gryllus longicercus</name>
    <dbReference type="NCBI Taxonomy" id="2509291"/>
    <lineage>
        <taxon>Eukaryota</taxon>
        <taxon>Metazoa</taxon>
        <taxon>Ecdysozoa</taxon>
        <taxon>Arthropoda</taxon>
        <taxon>Hexapoda</taxon>
        <taxon>Insecta</taxon>
        <taxon>Pterygota</taxon>
        <taxon>Neoptera</taxon>
        <taxon>Polyneoptera</taxon>
        <taxon>Orthoptera</taxon>
        <taxon>Ensifera</taxon>
        <taxon>Gryllidea</taxon>
        <taxon>Grylloidea</taxon>
        <taxon>Gryllidae</taxon>
        <taxon>Gryllinae</taxon>
        <taxon>Gryllus</taxon>
    </lineage>
</organism>
<name>A0AAN9Z4G3_9ORTH</name>
<evidence type="ECO:0000256" key="1">
    <source>
        <dbReference type="SAM" id="Coils"/>
    </source>
</evidence>
<feature type="domain" description="BZIP" evidence="2">
    <location>
        <begin position="97"/>
        <end position="144"/>
    </location>
</feature>
<comment type="caution">
    <text evidence="3">The sequence shown here is derived from an EMBL/GenBank/DDBJ whole genome shotgun (WGS) entry which is preliminary data.</text>
</comment>
<dbReference type="AlphaFoldDB" id="A0AAN9Z4G3"/>
<proteinExistence type="predicted"/>
<feature type="coiled-coil region" evidence="1">
    <location>
        <begin position="115"/>
        <end position="149"/>
    </location>
</feature>
<dbReference type="Proteomes" id="UP001378592">
    <property type="component" value="Unassembled WGS sequence"/>
</dbReference>
<evidence type="ECO:0000259" key="2">
    <source>
        <dbReference type="PROSITE" id="PS50217"/>
    </source>
</evidence>
<dbReference type="PROSITE" id="PS50217">
    <property type="entry name" value="BZIP"/>
    <property type="match status" value="1"/>
</dbReference>
<reference evidence="3 4" key="1">
    <citation type="submission" date="2024-03" db="EMBL/GenBank/DDBJ databases">
        <title>The genome assembly and annotation of the cricket Gryllus longicercus Weissman &amp; Gray.</title>
        <authorList>
            <person name="Szrajer S."/>
            <person name="Gray D."/>
            <person name="Ylla G."/>
        </authorList>
    </citation>
    <scope>NUCLEOTIDE SEQUENCE [LARGE SCALE GENOMIC DNA]</scope>
    <source>
        <strain evidence="3">DAG 2021-001</strain>
        <tissue evidence="3">Whole body minus gut</tissue>
    </source>
</reference>
<dbReference type="SUPFAM" id="SSF57959">
    <property type="entry name" value="Leucine zipper domain"/>
    <property type="match status" value="1"/>
</dbReference>